<dbReference type="Gene3D" id="1.10.10.10">
    <property type="entry name" value="Winged helix-like DNA-binding domain superfamily/Winged helix DNA-binding domain"/>
    <property type="match status" value="1"/>
</dbReference>
<dbReference type="InterPro" id="IPR000524">
    <property type="entry name" value="Tscrpt_reg_HTH_GntR"/>
</dbReference>
<dbReference type="InterPro" id="IPR036388">
    <property type="entry name" value="WH-like_DNA-bd_sf"/>
</dbReference>
<dbReference type="Gene3D" id="3.40.1410.10">
    <property type="entry name" value="Chorismate lyase-like"/>
    <property type="match status" value="1"/>
</dbReference>
<dbReference type="STRING" id="405436.SAMN05444365_102582"/>
<dbReference type="SMART" id="SM00345">
    <property type="entry name" value="HTH_GNTR"/>
    <property type="match status" value="1"/>
</dbReference>
<dbReference type="EMBL" id="FNPH01000002">
    <property type="protein sequence ID" value="SDY54119.1"/>
    <property type="molecule type" value="Genomic_DNA"/>
</dbReference>
<dbReference type="PANTHER" id="PTHR44846:SF17">
    <property type="entry name" value="GNTR-FAMILY TRANSCRIPTIONAL REGULATOR"/>
    <property type="match status" value="1"/>
</dbReference>
<dbReference type="GO" id="GO:0003677">
    <property type="term" value="F:DNA binding"/>
    <property type="evidence" value="ECO:0007669"/>
    <property type="project" value="UniProtKB-KW"/>
</dbReference>
<dbReference type="InterPro" id="IPR050679">
    <property type="entry name" value="Bact_HTH_transcr_reg"/>
</dbReference>
<keyword evidence="2" id="KW-0238">DNA-binding</keyword>
<gene>
    <name evidence="5" type="ORF">SAMN05444365_102582</name>
</gene>
<dbReference type="Pfam" id="PF07702">
    <property type="entry name" value="UTRA"/>
    <property type="match status" value="1"/>
</dbReference>
<dbReference type="PROSITE" id="PS50949">
    <property type="entry name" value="HTH_GNTR"/>
    <property type="match status" value="1"/>
</dbReference>
<dbReference type="PRINTS" id="PR00035">
    <property type="entry name" value="HTHGNTR"/>
</dbReference>
<dbReference type="InterPro" id="IPR028978">
    <property type="entry name" value="Chorismate_lyase_/UTRA_dom_sf"/>
</dbReference>
<feature type="domain" description="HTH gntR-type" evidence="4">
    <location>
        <begin position="1"/>
        <end position="64"/>
    </location>
</feature>
<dbReference type="SUPFAM" id="SSF64288">
    <property type="entry name" value="Chorismate lyase-like"/>
    <property type="match status" value="1"/>
</dbReference>
<dbReference type="InterPro" id="IPR036390">
    <property type="entry name" value="WH_DNA-bd_sf"/>
</dbReference>
<proteinExistence type="predicted"/>
<dbReference type="SUPFAM" id="SSF46785">
    <property type="entry name" value="Winged helix' DNA-binding domain"/>
    <property type="match status" value="1"/>
</dbReference>
<organism evidence="5 6">
    <name type="scientific">Micromonospora pattaloongensis</name>
    <dbReference type="NCBI Taxonomy" id="405436"/>
    <lineage>
        <taxon>Bacteria</taxon>
        <taxon>Bacillati</taxon>
        <taxon>Actinomycetota</taxon>
        <taxon>Actinomycetes</taxon>
        <taxon>Micromonosporales</taxon>
        <taxon>Micromonosporaceae</taxon>
        <taxon>Micromonospora</taxon>
    </lineage>
</organism>
<keyword evidence="3" id="KW-0804">Transcription</keyword>
<evidence type="ECO:0000256" key="3">
    <source>
        <dbReference type="ARBA" id="ARBA00023163"/>
    </source>
</evidence>
<evidence type="ECO:0000256" key="1">
    <source>
        <dbReference type="ARBA" id="ARBA00023015"/>
    </source>
</evidence>
<dbReference type="Pfam" id="PF00392">
    <property type="entry name" value="GntR"/>
    <property type="match status" value="1"/>
</dbReference>
<keyword evidence="1" id="KW-0805">Transcription regulation</keyword>
<name>A0A1H3KQ24_9ACTN</name>
<dbReference type="InterPro" id="IPR011663">
    <property type="entry name" value="UTRA"/>
</dbReference>
<accession>A0A1H3KQ24</accession>
<dbReference type="AlphaFoldDB" id="A0A1H3KQ24"/>
<dbReference type="GO" id="GO:0003700">
    <property type="term" value="F:DNA-binding transcription factor activity"/>
    <property type="evidence" value="ECO:0007669"/>
    <property type="project" value="InterPro"/>
</dbReference>
<evidence type="ECO:0000313" key="5">
    <source>
        <dbReference type="EMBL" id="SDY54119.1"/>
    </source>
</evidence>
<reference evidence="6" key="1">
    <citation type="submission" date="2016-10" db="EMBL/GenBank/DDBJ databases">
        <authorList>
            <person name="Varghese N."/>
            <person name="Submissions S."/>
        </authorList>
    </citation>
    <scope>NUCLEOTIDE SEQUENCE [LARGE SCALE GENOMIC DNA]</scope>
    <source>
        <strain evidence="6">DSM 45245</strain>
    </source>
</reference>
<protein>
    <submittedName>
        <fullName evidence="5">GntR family transcriptional regulator</fullName>
    </submittedName>
</protein>
<dbReference type="OrthoDB" id="3207674at2"/>
<dbReference type="Proteomes" id="UP000242415">
    <property type="component" value="Unassembled WGS sequence"/>
</dbReference>
<dbReference type="SMART" id="SM00866">
    <property type="entry name" value="UTRA"/>
    <property type="match status" value="1"/>
</dbReference>
<evidence type="ECO:0000259" key="4">
    <source>
        <dbReference type="PROSITE" id="PS50949"/>
    </source>
</evidence>
<keyword evidence="6" id="KW-1185">Reference proteome</keyword>
<evidence type="ECO:0000256" key="2">
    <source>
        <dbReference type="ARBA" id="ARBA00023125"/>
    </source>
</evidence>
<dbReference type="CDD" id="cd07377">
    <property type="entry name" value="WHTH_GntR"/>
    <property type="match status" value="1"/>
</dbReference>
<sequence>MVADELRRRIAAGASPAGALLPSETALMAEFRVSRGTVREAISLLRAEGLVVTEHGRGSYARPALPVRRITSERYGRELDQLRSGRPIESPFPVNPDLPWSHYRLEKDFREVAATTTRAELFDVEVGTPLLERRFVFHAYGLAQQMSTSCLLLEMVTGTPLVDPDGEPWPGETAAQLHRLGITVTGVRERVRARMPDADEVDMLQLPSGVPVVTVTRQTYAGDRVVEVATDIVMPADRVELDYWITVD</sequence>
<evidence type="ECO:0000313" key="6">
    <source>
        <dbReference type="Proteomes" id="UP000242415"/>
    </source>
</evidence>
<dbReference type="GO" id="GO:0045892">
    <property type="term" value="P:negative regulation of DNA-templated transcription"/>
    <property type="evidence" value="ECO:0007669"/>
    <property type="project" value="TreeGrafter"/>
</dbReference>
<dbReference type="PANTHER" id="PTHR44846">
    <property type="entry name" value="MANNOSYL-D-GLYCERATE TRANSPORT/METABOLISM SYSTEM REPRESSOR MNGR-RELATED"/>
    <property type="match status" value="1"/>
</dbReference>